<comment type="catalytic activity">
    <reaction evidence="10">
        <text>isopentenyl diphosphate = dimethylallyl diphosphate</text>
        <dbReference type="Rhea" id="RHEA:23284"/>
        <dbReference type="ChEBI" id="CHEBI:57623"/>
        <dbReference type="ChEBI" id="CHEBI:128769"/>
        <dbReference type="EC" id="5.3.3.2"/>
    </reaction>
</comment>
<keyword evidence="6 10" id="KW-0460">Magnesium</keyword>
<evidence type="ECO:0000256" key="2">
    <source>
        <dbReference type="ARBA" id="ARBA00007579"/>
    </source>
</evidence>
<dbReference type="Gene3D" id="3.90.79.10">
    <property type="entry name" value="Nucleoside Triphosphate Pyrophosphohydrolase"/>
    <property type="match status" value="1"/>
</dbReference>
<dbReference type="PANTHER" id="PTHR10885:SF0">
    <property type="entry name" value="ISOPENTENYL-DIPHOSPHATE DELTA-ISOMERASE"/>
    <property type="match status" value="1"/>
</dbReference>
<evidence type="ECO:0000313" key="13">
    <source>
        <dbReference type="Proteomes" id="UP001500575"/>
    </source>
</evidence>
<keyword evidence="8 10" id="KW-0414">Isoprene biosynthesis</keyword>
<dbReference type="InterPro" id="IPR011876">
    <property type="entry name" value="IsopentenylPP_isomerase_typ1"/>
</dbReference>
<reference evidence="12 13" key="1">
    <citation type="journal article" date="2019" name="Int. J. Syst. Evol. Microbiol.">
        <title>The Global Catalogue of Microorganisms (GCM) 10K type strain sequencing project: providing services to taxonomists for standard genome sequencing and annotation.</title>
        <authorList>
            <consortium name="The Broad Institute Genomics Platform"/>
            <consortium name="The Broad Institute Genome Sequencing Center for Infectious Disease"/>
            <person name="Wu L."/>
            <person name="Ma J."/>
        </authorList>
    </citation>
    <scope>NUCLEOTIDE SEQUENCE [LARGE SCALE GENOMIC DNA]</scope>
    <source>
        <strain evidence="12 13">JCM 16021</strain>
    </source>
</reference>
<evidence type="ECO:0000256" key="3">
    <source>
        <dbReference type="ARBA" id="ARBA00012057"/>
    </source>
</evidence>
<dbReference type="RefSeq" id="WP_344301729.1">
    <property type="nucleotide sequence ID" value="NZ_BAAAQQ010000002.1"/>
</dbReference>
<evidence type="ECO:0000256" key="9">
    <source>
        <dbReference type="ARBA" id="ARBA00023235"/>
    </source>
</evidence>
<protein>
    <recommendedName>
        <fullName evidence="3 10">Isopentenyl-diphosphate Delta-isomerase</fullName>
        <shortName evidence="10">IPP isomerase</shortName>
        <ecNumber evidence="3 10">5.3.3.2</ecNumber>
    </recommendedName>
    <alternativeName>
        <fullName evidence="10">IPP:DMAPP isomerase</fullName>
    </alternativeName>
    <alternativeName>
        <fullName evidence="10">Isopentenyl pyrophosphate isomerase</fullName>
    </alternativeName>
</protein>
<evidence type="ECO:0000256" key="4">
    <source>
        <dbReference type="ARBA" id="ARBA00022490"/>
    </source>
</evidence>
<feature type="binding site" evidence="10">
    <location>
        <position position="117"/>
    </location>
    <ligand>
        <name>Mn(2+)</name>
        <dbReference type="ChEBI" id="CHEBI:29035"/>
    </ligand>
</feature>
<keyword evidence="9 10" id="KW-0413">Isomerase</keyword>
<keyword evidence="7 10" id="KW-0464">Manganese</keyword>
<dbReference type="Proteomes" id="UP001500575">
    <property type="component" value="Unassembled WGS sequence"/>
</dbReference>
<dbReference type="CDD" id="cd02885">
    <property type="entry name" value="NUDIX_IPP_Isomerase"/>
    <property type="match status" value="1"/>
</dbReference>
<evidence type="ECO:0000256" key="8">
    <source>
        <dbReference type="ARBA" id="ARBA00023229"/>
    </source>
</evidence>
<comment type="pathway">
    <text evidence="1 10">Isoprenoid biosynthesis; dimethylallyl diphosphate biosynthesis; dimethylallyl diphosphate from isopentenyl diphosphate: step 1/1.</text>
</comment>
<evidence type="ECO:0000256" key="7">
    <source>
        <dbReference type="ARBA" id="ARBA00023211"/>
    </source>
</evidence>
<comment type="similarity">
    <text evidence="2 10">Belongs to the IPP isomerase type 1 family.</text>
</comment>
<keyword evidence="13" id="KW-1185">Reference proteome</keyword>
<dbReference type="EC" id="5.3.3.2" evidence="3 10"/>
<organism evidence="12 13">
    <name type="scientific">Nocardioides bigeumensis</name>
    <dbReference type="NCBI Taxonomy" id="433657"/>
    <lineage>
        <taxon>Bacteria</taxon>
        <taxon>Bacillati</taxon>
        <taxon>Actinomycetota</taxon>
        <taxon>Actinomycetes</taxon>
        <taxon>Propionibacteriales</taxon>
        <taxon>Nocardioidaceae</taxon>
        <taxon>Nocardioides</taxon>
    </lineage>
</organism>
<accession>A0ABN2XLW8</accession>
<feature type="binding site" evidence="10">
    <location>
        <position position="35"/>
    </location>
    <ligand>
        <name>Mn(2+)</name>
        <dbReference type="ChEBI" id="CHEBI:29035"/>
    </ligand>
</feature>
<name>A0ABN2XLW8_9ACTN</name>
<sequence length="199" mass="21517">MKGAGVELVVLLDEEGRAIGTASKSEVHHHDTPLHLAFSCYVFDDDDRLLVTRRALAKPTWPGVWTNSCCGHPAPGEALADAVRRRVGQELGIAIDDVRVALPGFRYRAVMADGMVENEMCPVAVARCSTPSALDPDPAEVAETCWVAWADFRLTVRTGRRSVSPWCHTQVHELSDDPWQVDATAAGPLPGGLRADPLG</sequence>
<comment type="caution">
    <text evidence="12">The sequence shown here is derived from an EMBL/GenBank/DDBJ whole genome shotgun (WGS) entry which is preliminary data.</text>
</comment>
<feature type="binding site" evidence="10">
    <location>
        <position position="28"/>
    </location>
    <ligand>
        <name>Mn(2+)</name>
        <dbReference type="ChEBI" id="CHEBI:29035"/>
    </ligand>
</feature>
<evidence type="ECO:0000256" key="1">
    <source>
        <dbReference type="ARBA" id="ARBA00004826"/>
    </source>
</evidence>
<dbReference type="PANTHER" id="PTHR10885">
    <property type="entry name" value="ISOPENTENYL-DIPHOSPHATE DELTA-ISOMERASE"/>
    <property type="match status" value="1"/>
</dbReference>
<dbReference type="InterPro" id="IPR015797">
    <property type="entry name" value="NUDIX_hydrolase-like_dom_sf"/>
</dbReference>
<dbReference type="InterPro" id="IPR000086">
    <property type="entry name" value="NUDIX_hydrolase_dom"/>
</dbReference>
<evidence type="ECO:0000256" key="10">
    <source>
        <dbReference type="HAMAP-Rule" id="MF_00202"/>
    </source>
</evidence>
<gene>
    <name evidence="10 12" type="primary">idi</name>
    <name evidence="12" type="ORF">GCM10009843_02510</name>
</gene>
<dbReference type="PROSITE" id="PS51462">
    <property type="entry name" value="NUDIX"/>
    <property type="match status" value="1"/>
</dbReference>
<feature type="active site" evidence="10">
    <location>
        <position position="119"/>
    </location>
</feature>
<dbReference type="NCBIfam" id="NF002995">
    <property type="entry name" value="PRK03759.1"/>
    <property type="match status" value="1"/>
</dbReference>
<feature type="binding site" evidence="10">
    <location>
        <position position="72"/>
    </location>
    <ligand>
        <name>Mn(2+)</name>
        <dbReference type="ChEBI" id="CHEBI:29035"/>
    </ligand>
</feature>
<dbReference type="EMBL" id="BAAAQQ010000002">
    <property type="protein sequence ID" value="GAA2114210.1"/>
    <property type="molecule type" value="Genomic_DNA"/>
</dbReference>
<dbReference type="InterPro" id="IPR056375">
    <property type="entry name" value="Idi_bact"/>
</dbReference>
<proteinExistence type="inferred from homology"/>
<dbReference type="Pfam" id="PF00293">
    <property type="entry name" value="NUDIX"/>
    <property type="match status" value="1"/>
</dbReference>
<feature type="binding site" evidence="10">
    <location>
        <position position="90"/>
    </location>
    <ligand>
        <name>Mg(2+)</name>
        <dbReference type="ChEBI" id="CHEBI:18420"/>
    </ligand>
</feature>
<dbReference type="HAMAP" id="MF_00202">
    <property type="entry name" value="Idi"/>
    <property type="match status" value="1"/>
</dbReference>
<dbReference type="PIRSF" id="PIRSF018427">
    <property type="entry name" value="Isopntndiph_ism"/>
    <property type="match status" value="1"/>
</dbReference>
<dbReference type="SUPFAM" id="SSF55811">
    <property type="entry name" value="Nudix"/>
    <property type="match status" value="1"/>
</dbReference>
<feature type="active site" evidence="10">
    <location>
        <position position="70"/>
    </location>
</feature>
<keyword evidence="5 10" id="KW-0479">Metal-binding</keyword>
<comment type="cofactor">
    <cofactor evidence="10">
        <name>Mg(2+)</name>
        <dbReference type="ChEBI" id="CHEBI:18420"/>
    </cofactor>
    <text evidence="10">Binds 1 Mg(2+) ion per subunit. The magnesium ion binds only when substrate is bound.</text>
</comment>
<comment type="function">
    <text evidence="10">Catalyzes the 1,3-allylic rearrangement of the homoallylic substrate isopentenyl (IPP) to its highly electrophilic allylic isomer, dimethylallyl diphosphate (DMAPP).</text>
</comment>
<evidence type="ECO:0000256" key="6">
    <source>
        <dbReference type="ARBA" id="ARBA00022842"/>
    </source>
</evidence>
<comment type="subcellular location">
    <subcellularLocation>
        <location evidence="10">Cytoplasm</location>
    </subcellularLocation>
</comment>
<dbReference type="NCBIfam" id="TIGR02150">
    <property type="entry name" value="IPP_isom_1"/>
    <property type="match status" value="1"/>
</dbReference>
<keyword evidence="4 10" id="KW-0963">Cytoplasm</keyword>
<evidence type="ECO:0000256" key="5">
    <source>
        <dbReference type="ARBA" id="ARBA00022723"/>
    </source>
</evidence>
<comment type="cofactor">
    <cofactor evidence="10">
        <name>Mn(2+)</name>
        <dbReference type="ChEBI" id="CHEBI:29035"/>
    </cofactor>
    <text evidence="10">Binds 1 Mn(2+) ion per subunit.</text>
</comment>
<feature type="domain" description="Nudix hydrolase" evidence="11">
    <location>
        <begin position="33"/>
        <end position="169"/>
    </location>
</feature>
<evidence type="ECO:0000259" key="11">
    <source>
        <dbReference type="PROSITE" id="PS51462"/>
    </source>
</evidence>
<evidence type="ECO:0000313" key="12">
    <source>
        <dbReference type="EMBL" id="GAA2114210.1"/>
    </source>
</evidence>
<feature type="binding site" evidence="10">
    <location>
        <position position="119"/>
    </location>
    <ligand>
        <name>Mn(2+)</name>
        <dbReference type="ChEBI" id="CHEBI:29035"/>
    </ligand>
</feature>